<dbReference type="EMBL" id="LR633967">
    <property type="protein sequence ID" value="VUX55747.1"/>
    <property type="molecule type" value="Genomic_DNA"/>
</dbReference>
<keyword evidence="1" id="KW-0547">Nucleotide-binding</keyword>
<proteinExistence type="predicted"/>
<dbReference type="Gene3D" id="3.30.200.20">
    <property type="entry name" value="Phosphorylase Kinase, domain 1"/>
    <property type="match status" value="1"/>
</dbReference>
<accession>A0A7D9H4Q0</accession>
<keyword evidence="4" id="KW-0808">Transferase</keyword>
<evidence type="ECO:0000313" key="4">
    <source>
        <dbReference type="EMBL" id="VUX55747.1"/>
    </source>
</evidence>
<organism evidence="4">
    <name type="scientific">uncultured Woeseiaceae bacterium</name>
    <dbReference type="NCBI Taxonomy" id="1983305"/>
    <lineage>
        <taxon>Bacteria</taxon>
        <taxon>Pseudomonadati</taxon>
        <taxon>Pseudomonadota</taxon>
        <taxon>Gammaproteobacteria</taxon>
        <taxon>Woeseiales</taxon>
        <taxon>Woeseiaceae</taxon>
        <taxon>environmental samples</taxon>
    </lineage>
</organism>
<feature type="domain" description="Aminoglycoside phosphotransferase" evidence="3">
    <location>
        <begin position="30"/>
        <end position="255"/>
    </location>
</feature>
<dbReference type="InterPro" id="IPR011009">
    <property type="entry name" value="Kinase-like_dom_sf"/>
</dbReference>
<dbReference type="GO" id="GO:0016740">
    <property type="term" value="F:transferase activity"/>
    <property type="evidence" value="ECO:0007669"/>
    <property type="project" value="UniProtKB-KW"/>
</dbReference>
<dbReference type="InterPro" id="IPR002575">
    <property type="entry name" value="Aminoglycoside_PTrfase"/>
</dbReference>
<dbReference type="PANTHER" id="PTHR33540">
    <property type="entry name" value="TRNA THREONYLCARBAMOYLADENOSINE BIOSYNTHESIS PROTEIN TSAE"/>
    <property type="match status" value="1"/>
</dbReference>
<dbReference type="AlphaFoldDB" id="A0A7D9H4Q0"/>
<evidence type="ECO:0000259" key="3">
    <source>
        <dbReference type="Pfam" id="PF01636"/>
    </source>
</evidence>
<dbReference type="GO" id="GO:0005524">
    <property type="term" value="F:ATP binding"/>
    <property type="evidence" value="ECO:0007669"/>
    <property type="project" value="UniProtKB-KW"/>
</dbReference>
<evidence type="ECO:0000256" key="1">
    <source>
        <dbReference type="ARBA" id="ARBA00022741"/>
    </source>
</evidence>
<dbReference type="PANTHER" id="PTHR33540:SF1">
    <property type="entry name" value="N-ACETYLMURAMATE_N-ACETYLGLUCOSAMINE KINASE"/>
    <property type="match status" value="1"/>
</dbReference>
<protein>
    <submittedName>
        <fullName evidence="4">Aminoglycoside phosphotransferase</fullName>
    </submittedName>
</protein>
<sequence>MPDQKNDRRFDELLGWLAQFDGLADANPQPASIDASFRRYFRVERGAESLIAMDAPPPHEDCRPFVQIAGYLESMKLNCPRILGADFENGFVLMTDLGSTQYLAALKKDPHRATSLYSNAIDALLVLQEHGEAYQQKLPAYDYDLIAFELSIFRDWLCGRHLGIDFSVGEETQWQECCEVLIDNALRQKQVFMHRDFHSRNLMLTGENNPGVLDFQDAVEGPLTYDAVSLFKDCYVKWPVDKVKEWASQYFERLSPELKGDLAVDDFMQQFELMGVQRHLKAAGIFARLHHRDGKSGYLNDIPRTLRYLSEAAPQFGELSFLSDLIENRVAPSMETTE</sequence>
<keyword evidence="2" id="KW-0067">ATP-binding</keyword>
<evidence type="ECO:0000256" key="2">
    <source>
        <dbReference type="ARBA" id="ARBA00022840"/>
    </source>
</evidence>
<gene>
    <name evidence="4" type="ORF">JTBM06_V1_100007</name>
</gene>
<name>A0A7D9H4Q0_9GAMM</name>
<dbReference type="Gene3D" id="3.90.1200.10">
    <property type="match status" value="1"/>
</dbReference>
<dbReference type="Pfam" id="PF01636">
    <property type="entry name" value="APH"/>
    <property type="match status" value="1"/>
</dbReference>
<reference evidence="4" key="1">
    <citation type="submission" date="2019-07" db="EMBL/GenBank/DDBJ databases">
        <authorList>
            <person name="Weber M."/>
            <person name="Kostadinov I."/>
            <person name="Kostadinov D I."/>
        </authorList>
    </citation>
    <scope>NUCLEOTIDE SEQUENCE</scope>
    <source>
        <strain evidence="4">Gfbio:sag-sample-m06:053724c1-46a9-4a36-b237-ea2bf867836b</strain>
    </source>
</reference>
<dbReference type="SUPFAM" id="SSF56112">
    <property type="entry name" value="Protein kinase-like (PK-like)"/>
    <property type="match status" value="1"/>
</dbReference>